<sequence length="470" mass="53519">MRRQRLQFILHISLSTFIPKCLASPSQQDDTEPISKLPIVLFLQAALFSYLTYIITMRPKKGMPNNNGFQRRILALLCPSIGIGVAAVSMYKAFCGDKILGIAQYKPLLRRYEKENPTTRDIDQDSLHEIRIKHRNLFRMSPSSSPLLASTSTSKRPINHYNRGDNQHLNDIDEIISIEQRSKVLQLRDRLFQDMEVEDIEIAEDDNSPYLAAFLHIIGPEKAKKTKHCLLNDSLYIGYSHDYSEDHCRVSRRTEYITVVGPGAVCINQGKLRPANARYMTVDMIDQLETAHNIDGSSYVEIIVTISQLFYTTVECMNIDGDRWVKLISIIYTAMSVLQTFSLVVLHKQTAAFSIKDDADPNANRIYFGPKREILLPHYLNGVYDILELSDVAVLSTLMGIILFMVVGVWADYSSYSIAKWFVIFWIISPLVFIAFALIVFFLSLTPYCGFLVDCTFTITFIILFICSDG</sequence>
<feature type="transmembrane region" description="Helical" evidence="2">
    <location>
        <begin position="392"/>
        <end position="411"/>
    </location>
</feature>
<evidence type="ECO:0000256" key="1">
    <source>
        <dbReference type="SAM" id="MobiDB-lite"/>
    </source>
</evidence>
<keyword evidence="2" id="KW-0812">Transmembrane</keyword>
<reference evidence="5" key="1">
    <citation type="submission" date="2015-06" db="EMBL/GenBank/DDBJ databases">
        <title>Expansion of signal transduction pathways in fungi by whole-genome duplication.</title>
        <authorList>
            <consortium name="DOE Joint Genome Institute"/>
            <person name="Corrochano L.M."/>
            <person name="Kuo A."/>
            <person name="Marcet-Houben M."/>
            <person name="Polaino S."/>
            <person name="Salamov A."/>
            <person name="Villalobos J.M."/>
            <person name="Alvarez M.I."/>
            <person name="Avalos J."/>
            <person name="Benito E.P."/>
            <person name="Benoit I."/>
            <person name="Burger G."/>
            <person name="Camino L.P."/>
            <person name="Canovas D."/>
            <person name="Cerda-Olmedo E."/>
            <person name="Cheng J.-F."/>
            <person name="Dominguez A."/>
            <person name="Elias M."/>
            <person name="Eslava A.P."/>
            <person name="Glaser F."/>
            <person name="Grimwood J."/>
            <person name="Gutierrez G."/>
            <person name="Heitman J."/>
            <person name="Henrissat B."/>
            <person name="Iturriaga E.A."/>
            <person name="Lang B.F."/>
            <person name="Lavin J.L."/>
            <person name="Lee S."/>
            <person name="Li W."/>
            <person name="Lindquist E."/>
            <person name="Lopez-Garcia S."/>
            <person name="Luque E.M."/>
            <person name="Marcos A.T."/>
            <person name="Martin J."/>
            <person name="McCluskey K."/>
            <person name="Medina H.R."/>
            <person name="Miralles-Duran A."/>
            <person name="Miyazaki A."/>
            <person name="Munoz-Torres E."/>
            <person name="Oguiza J.A."/>
            <person name="Ohm R."/>
            <person name="Olmedo M."/>
            <person name="Orejas M."/>
            <person name="Ortiz-Castellanos L."/>
            <person name="Pisabarro A.G."/>
            <person name="Rodriguez-Romero J."/>
            <person name="Ruiz-Herrera J."/>
            <person name="Ruiz-Vazquez R."/>
            <person name="Sanz C."/>
            <person name="Schackwitz W."/>
            <person name="Schmutz J."/>
            <person name="Shahriari M."/>
            <person name="Shelest E."/>
            <person name="Silva-Franco F."/>
            <person name="Soanes D."/>
            <person name="Syed K."/>
            <person name="Tagua V.G."/>
            <person name="Talbot N.J."/>
            <person name="Thon M."/>
            <person name="De vries R.P."/>
            <person name="Wiebenga A."/>
            <person name="Yadav J.S."/>
            <person name="Braun E.L."/>
            <person name="Baker S."/>
            <person name="Garre V."/>
            <person name="Horwitz B."/>
            <person name="Torres-Martinez S."/>
            <person name="Idnurm A."/>
            <person name="Herrera-Estrella A."/>
            <person name="Gabaldon T."/>
            <person name="Grigoriev I.V."/>
        </authorList>
    </citation>
    <scope>NUCLEOTIDE SEQUENCE [LARGE SCALE GENOMIC DNA]</scope>
    <source>
        <strain evidence="5">NRRL 1555(-)</strain>
    </source>
</reference>
<feature type="signal peptide" evidence="3">
    <location>
        <begin position="1"/>
        <end position="23"/>
    </location>
</feature>
<feature type="chain" id="PRO_5007842230" evidence="3">
    <location>
        <begin position="24"/>
        <end position="470"/>
    </location>
</feature>
<evidence type="ECO:0000313" key="4">
    <source>
        <dbReference type="EMBL" id="OAD69690.1"/>
    </source>
</evidence>
<dbReference type="EMBL" id="KV440991">
    <property type="protein sequence ID" value="OAD69690.1"/>
    <property type="molecule type" value="Genomic_DNA"/>
</dbReference>
<organism evidence="4 5">
    <name type="scientific">Phycomyces blakesleeanus (strain ATCC 8743b / DSM 1359 / FGSC 10004 / NBRC 33097 / NRRL 1555)</name>
    <dbReference type="NCBI Taxonomy" id="763407"/>
    <lineage>
        <taxon>Eukaryota</taxon>
        <taxon>Fungi</taxon>
        <taxon>Fungi incertae sedis</taxon>
        <taxon>Mucoromycota</taxon>
        <taxon>Mucoromycotina</taxon>
        <taxon>Mucoromycetes</taxon>
        <taxon>Mucorales</taxon>
        <taxon>Phycomycetaceae</taxon>
        <taxon>Phycomyces</taxon>
    </lineage>
</organism>
<feature type="transmembrane region" description="Helical" evidence="2">
    <location>
        <begin position="423"/>
        <end position="445"/>
    </location>
</feature>
<name>A0A163D990_PHYB8</name>
<evidence type="ECO:0000256" key="3">
    <source>
        <dbReference type="SAM" id="SignalP"/>
    </source>
</evidence>
<feature type="transmembrane region" description="Helical" evidence="2">
    <location>
        <begin position="33"/>
        <end position="53"/>
    </location>
</feature>
<evidence type="ECO:0000313" key="5">
    <source>
        <dbReference type="Proteomes" id="UP000077315"/>
    </source>
</evidence>
<evidence type="ECO:0000256" key="2">
    <source>
        <dbReference type="SAM" id="Phobius"/>
    </source>
</evidence>
<keyword evidence="2" id="KW-0472">Membrane</keyword>
<feature type="compositionally biased region" description="Low complexity" evidence="1">
    <location>
        <begin position="142"/>
        <end position="154"/>
    </location>
</feature>
<keyword evidence="5" id="KW-1185">Reference proteome</keyword>
<keyword evidence="3" id="KW-0732">Signal</keyword>
<dbReference type="AlphaFoldDB" id="A0A163D990"/>
<gene>
    <name evidence="4" type="ORF">PHYBLDRAFT_66092</name>
</gene>
<dbReference type="RefSeq" id="XP_018287730.1">
    <property type="nucleotide sequence ID" value="XM_018441582.1"/>
</dbReference>
<dbReference type="Proteomes" id="UP000077315">
    <property type="component" value="Unassembled WGS sequence"/>
</dbReference>
<dbReference type="GeneID" id="29002488"/>
<feature type="region of interest" description="Disordered" evidence="1">
    <location>
        <begin position="142"/>
        <end position="165"/>
    </location>
</feature>
<accession>A0A163D990</accession>
<proteinExistence type="predicted"/>
<feature type="transmembrane region" description="Helical" evidence="2">
    <location>
        <begin position="451"/>
        <end position="468"/>
    </location>
</feature>
<dbReference type="VEuPathDB" id="FungiDB:PHYBLDRAFT_66092"/>
<protein>
    <submittedName>
        <fullName evidence="4">Uncharacterized protein</fullName>
    </submittedName>
</protein>
<feature type="transmembrane region" description="Helical" evidence="2">
    <location>
        <begin position="73"/>
        <end position="94"/>
    </location>
</feature>
<keyword evidence="2" id="KW-1133">Transmembrane helix</keyword>
<dbReference type="InParanoid" id="A0A163D990"/>